<feature type="signal peptide" evidence="3">
    <location>
        <begin position="1"/>
        <end position="20"/>
    </location>
</feature>
<dbReference type="GO" id="GO:0016787">
    <property type="term" value="F:hydrolase activity"/>
    <property type="evidence" value="ECO:0007669"/>
    <property type="project" value="UniProtKB-KW"/>
</dbReference>
<dbReference type="Proteomes" id="UP001595904">
    <property type="component" value="Unassembled WGS sequence"/>
</dbReference>
<keyword evidence="3" id="KW-0732">Signal</keyword>
<dbReference type="InterPro" id="IPR000801">
    <property type="entry name" value="Esterase-like"/>
</dbReference>
<dbReference type="PANTHER" id="PTHR40841:SF2">
    <property type="entry name" value="SIDEROPHORE-DEGRADING ESTERASE (EUROFUNG)"/>
    <property type="match status" value="1"/>
</dbReference>
<evidence type="ECO:0000313" key="4">
    <source>
        <dbReference type="EMBL" id="MFC4314377.1"/>
    </source>
</evidence>
<dbReference type="InterPro" id="IPR029058">
    <property type="entry name" value="AB_hydrolase_fold"/>
</dbReference>
<sequence>MVRVFALLLTVAMGWGQALAGDGLAGSPVQVGDEYWVRSEVFKQQRRVQVYLPSSYGTSQARYPVLYLLDGDAYYLSVAGIVRQLGESSGRIPETIVVSIPNVARAQELAPPVRKPKADEAPYVADRFLQFLKQDLIPWVDAQYRTQPFRIIVGHSRGGLFTLYTFLNAPDTFNAYLALSPALWWDDEALLQEAPRKLRALKVGKSTRFLYLSAGHESVEIMEPTARMAKLLEQSQPPGLRWRYDYLANENHMSSHLPSTYAGLQMVFADLQVSDAALLSQGLAGVESHYAGLQRIYGYELRPSRAMLSWMGNFLDQQGRPEQAAAFYRRAEQLYPNHPPLMRDWPARPLQ</sequence>
<gene>
    <name evidence="4" type="ORF">ACFPN2_35255</name>
</gene>
<organism evidence="4 5">
    <name type="scientific">Steroidobacter flavus</name>
    <dbReference type="NCBI Taxonomy" id="1842136"/>
    <lineage>
        <taxon>Bacteria</taxon>
        <taxon>Pseudomonadati</taxon>
        <taxon>Pseudomonadota</taxon>
        <taxon>Gammaproteobacteria</taxon>
        <taxon>Steroidobacterales</taxon>
        <taxon>Steroidobacteraceae</taxon>
        <taxon>Steroidobacter</taxon>
    </lineage>
</organism>
<dbReference type="Pfam" id="PF00756">
    <property type="entry name" value="Esterase"/>
    <property type="match status" value="1"/>
</dbReference>
<protein>
    <submittedName>
        <fullName evidence="4">Alpha/beta hydrolase-fold protein</fullName>
    </submittedName>
</protein>
<proteinExistence type="inferred from homology"/>
<evidence type="ECO:0000256" key="3">
    <source>
        <dbReference type="SAM" id="SignalP"/>
    </source>
</evidence>
<comment type="caution">
    <text evidence="4">The sequence shown here is derived from an EMBL/GenBank/DDBJ whole genome shotgun (WGS) entry which is preliminary data.</text>
</comment>
<accession>A0ABV8T3L1</accession>
<dbReference type="SUPFAM" id="SSF53474">
    <property type="entry name" value="alpha/beta-Hydrolases"/>
    <property type="match status" value="1"/>
</dbReference>
<keyword evidence="5" id="KW-1185">Reference proteome</keyword>
<name>A0ABV8T3L1_9GAMM</name>
<keyword evidence="2 4" id="KW-0378">Hydrolase</keyword>
<reference evidence="5" key="1">
    <citation type="journal article" date="2019" name="Int. J. Syst. Evol. Microbiol.">
        <title>The Global Catalogue of Microorganisms (GCM) 10K type strain sequencing project: providing services to taxonomists for standard genome sequencing and annotation.</title>
        <authorList>
            <consortium name="The Broad Institute Genomics Platform"/>
            <consortium name="The Broad Institute Genome Sequencing Center for Infectious Disease"/>
            <person name="Wu L."/>
            <person name="Ma J."/>
        </authorList>
    </citation>
    <scope>NUCLEOTIDE SEQUENCE [LARGE SCALE GENOMIC DNA]</scope>
    <source>
        <strain evidence="5">CGMCC 1.10759</strain>
    </source>
</reference>
<dbReference type="InterPro" id="IPR052558">
    <property type="entry name" value="Siderophore_Hydrolase_D"/>
</dbReference>
<feature type="chain" id="PRO_5046516914" evidence="3">
    <location>
        <begin position="21"/>
        <end position="351"/>
    </location>
</feature>
<evidence type="ECO:0000256" key="2">
    <source>
        <dbReference type="ARBA" id="ARBA00022801"/>
    </source>
</evidence>
<comment type="similarity">
    <text evidence="1">Belongs to the esterase D family.</text>
</comment>
<evidence type="ECO:0000313" key="5">
    <source>
        <dbReference type="Proteomes" id="UP001595904"/>
    </source>
</evidence>
<dbReference type="Gene3D" id="3.40.50.1820">
    <property type="entry name" value="alpha/beta hydrolase"/>
    <property type="match status" value="1"/>
</dbReference>
<dbReference type="PANTHER" id="PTHR40841">
    <property type="entry name" value="SIDEROPHORE TRIACETYLFUSARININE C ESTERASE"/>
    <property type="match status" value="1"/>
</dbReference>
<dbReference type="RefSeq" id="WP_380605503.1">
    <property type="nucleotide sequence ID" value="NZ_JBHSDU010000015.1"/>
</dbReference>
<dbReference type="EMBL" id="JBHSDU010000015">
    <property type="protein sequence ID" value="MFC4314377.1"/>
    <property type="molecule type" value="Genomic_DNA"/>
</dbReference>
<evidence type="ECO:0000256" key="1">
    <source>
        <dbReference type="ARBA" id="ARBA00005622"/>
    </source>
</evidence>